<evidence type="ECO:0000256" key="1">
    <source>
        <dbReference type="ARBA" id="ARBA00022553"/>
    </source>
</evidence>
<feature type="modified residue" description="4-aspartylphosphate" evidence="2">
    <location>
        <position position="84"/>
    </location>
</feature>
<keyword evidence="6" id="KW-1185">Reference proteome</keyword>
<proteinExistence type="predicted"/>
<dbReference type="CDD" id="cd17546">
    <property type="entry name" value="REC_hyHK_CKI1_RcsC-like"/>
    <property type="match status" value="1"/>
</dbReference>
<dbReference type="InterPro" id="IPR011006">
    <property type="entry name" value="CheY-like_superfamily"/>
</dbReference>
<comment type="caution">
    <text evidence="5">The sequence shown here is derived from an EMBL/GenBank/DDBJ whole genome shotgun (WGS) entry which is preliminary data.</text>
</comment>
<feature type="compositionally biased region" description="Low complexity" evidence="3">
    <location>
        <begin position="1"/>
        <end position="15"/>
    </location>
</feature>
<feature type="domain" description="Response regulatory" evidence="4">
    <location>
        <begin position="35"/>
        <end position="154"/>
    </location>
</feature>
<keyword evidence="1 2" id="KW-0597">Phosphoprotein</keyword>
<gene>
    <name evidence="5" type="ORF">FSC37_06725</name>
</gene>
<organism evidence="5 6">
    <name type="scientific">Piscinibacter aquaticus</name>
    <dbReference type="NCBI Taxonomy" id="392597"/>
    <lineage>
        <taxon>Bacteria</taxon>
        <taxon>Pseudomonadati</taxon>
        <taxon>Pseudomonadota</taxon>
        <taxon>Betaproteobacteria</taxon>
        <taxon>Burkholderiales</taxon>
        <taxon>Sphaerotilaceae</taxon>
        <taxon>Piscinibacter</taxon>
    </lineage>
</organism>
<dbReference type="PANTHER" id="PTHR45339">
    <property type="entry name" value="HYBRID SIGNAL TRANSDUCTION HISTIDINE KINASE J"/>
    <property type="match status" value="1"/>
</dbReference>
<dbReference type="PANTHER" id="PTHR45339:SF3">
    <property type="entry name" value="HISTIDINE KINASE"/>
    <property type="match status" value="1"/>
</dbReference>
<sequence>MRRAGGAAAAASPAEAPSPPADAEAMLREHHAGREVLLVEDNELNQIVASEMLRRAGLTVTLAENGAQALAHARRQPPALMLMDVHMPVQDGLAATREWRDHERAAGLPRLPVIALTATAFADEREACIDAGMDDHVAKPIDVGALYATLLRWLDASAAARDQARSATQP</sequence>
<accession>A0A5C6TZJ2</accession>
<reference evidence="5 6" key="1">
    <citation type="submission" date="2019-08" db="EMBL/GenBank/DDBJ databases">
        <authorList>
            <person name="Khan S.A."/>
            <person name="Jeon C.O."/>
            <person name="Jeong S.E."/>
        </authorList>
    </citation>
    <scope>NUCLEOTIDE SEQUENCE [LARGE SCALE GENOMIC DNA]</scope>
    <source>
        <strain evidence="6">IMCC1728</strain>
    </source>
</reference>
<protein>
    <submittedName>
        <fullName evidence="5">Response regulator</fullName>
    </submittedName>
</protein>
<evidence type="ECO:0000313" key="6">
    <source>
        <dbReference type="Proteomes" id="UP000321832"/>
    </source>
</evidence>
<evidence type="ECO:0000313" key="5">
    <source>
        <dbReference type="EMBL" id="TXC65829.1"/>
    </source>
</evidence>
<evidence type="ECO:0000256" key="2">
    <source>
        <dbReference type="PROSITE-ProRule" id="PRU00169"/>
    </source>
</evidence>
<dbReference type="PROSITE" id="PS50110">
    <property type="entry name" value="RESPONSE_REGULATORY"/>
    <property type="match status" value="1"/>
</dbReference>
<dbReference type="Proteomes" id="UP000321832">
    <property type="component" value="Unassembled WGS sequence"/>
</dbReference>
<dbReference type="AlphaFoldDB" id="A0A5C6TZJ2"/>
<feature type="region of interest" description="Disordered" evidence="3">
    <location>
        <begin position="1"/>
        <end position="21"/>
    </location>
</feature>
<evidence type="ECO:0000256" key="3">
    <source>
        <dbReference type="SAM" id="MobiDB-lite"/>
    </source>
</evidence>
<dbReference type="EMBL" id="VOPW01000001">
    <property type="protein sequence ID" value="TXC65829.1"/>
    <property type="molecule type" value="Genomic_DNA"/>
</dbReference>
<dbReference type="Gene3D" id="3.40.50.2300">
    <property type="match status" value="1"/>
</dbReference>
<dbReference type="GO" id="GO:0000160">
    <property type="term" value="P:phosphorelay signal transduction system"/>
    <property type="evidence" value="ECO:0007669"/>
    <property type="project" value="InterPro"/>
</dbReference>
<dbReference type="SUPFAM" id="SSF52172">
    <property type="entry name" value="CheY-like"/>
    <property type="match status" value="1"/>
</dbReference>
<dbReference type="Pfam" id="PF00072">
    <property type="entry name" value="Response_reg"/>
    <property type="match status" value="1"/>
</dbReference>
<dbReference type="InterPro" id="IPR001789">
    <property type="entry name" value="Sig_transdc_resp-reg_receiver"/>
</dbReference>
<evidence type="ECO:0000259" key="4">
    <source>
        <dbReference type="PROSITE" id="PS50110"/>
    </source>
</evidence>
<name>A0A5C6TZJ2_9BURK</name>
<dbReference type="SMART" id="SM00448">
    <property type="entry name" value="REC"/>
    <property type="match status" value="1"/>
</dbReference>